<sequence length="79" mass="8634">MTDRSPVRDIDPVPEADLAEQSMPAYPDELGYPDDGPDQDGRLAPDLAEKAAPDRWNADPADVVEQSIEVPFDDEPDIA</sequence>
<gene>
    <name evidence="2" type="ORF">FG87_23825</name>
</gene>
<feature type="compositionally biased region" description="Basic and acidic residues" evidence="1">
    <location>
        <begin position="39"/>
        <end position="57"/>
    </location>
</feature>
<evidence type="ECO:0000256" key="1">
    <source>
        <dbReference type="SAM" id="MobiDB-lite"/>
    </source>
</evidence>
<evidence type="ECO:0000313" key="3">
    <source>
        <dbReference type="Proteomes" id="UP000031364"/>
    </source>
</evidence>
<accession>A0ABR4ZBR5</accession>
<keyword evidence="3" id="KW-1185">Reference proteome</keyword>
<organism evidence="2 3">
    <name type="scientific">Nocardia vulneris</name>
    <dbReference type="NCBI Taxonomy" id="1141657"/>
    <lineage>
        <taxon>Bacteria</taxon>
        <taxon>Bacillati</taxon>
        <taxon>Actinomycetota</taxon>
        <taxon>Actinomycetes</taxon>
        <taxon>Mycobacteriales</taxon>
        <taxon>Nocardiaceae</taxon>
        <taxon>Nocardia</taxon>
    </lineage>
</organism>
<feature type="compositionally biased region" description="Basic and acidic residues" evidence="1">
    <location>
        <begin position="1"/>
        <end position="11"/>
    </location>
</feature>
<evidence type="ECO:0000313" key="2">
    <source>
        <dbReference type="EMBL" id="KIA62716.1"/>
    </source>
</evidence>
<dbReference type="Proteomes" id="UP000031364">
    <property type="component" value="Unassembled WGS sequence"/>
</dbReference>
<feature type="region of interest" description="Disordered" evidence="1">
    <location>
        <begin position="1"/>
        <end position="62"/>
    </location>
</feature>
<dbReference type="RefSeq" id="WP_043674541.1">
    <property type="nucleotide sequence ID" value="NZ_BDCI01000036.1"/>
</dbReference>
<name>A0ABR4ZBR5_9NOCA</name>
<dbReference type="EMBL" id="JNFP01000029">
    <property type="protein sequence ID" value="KIA62716.1"/>
    <property type="molecule type" value="Genomic_DNA"/>
</dbReference>
<comment type="caution">
    <text evidence="2">The sequence shown here is derived from an EMBL/GenBank/DDBJ whole genome shotgun (WGS) entry which is preliminary data.</text>
</comment>
<proteinExistence type="predicted"/>
<reference evidence="2 3" key="1">
    <citation type="journal article" date="2014" name="Int. J. Syst. Evol. Microbiol.">
        <title>Nocardia vulneris sp. nov., isolated from wounds of human patients in North America.</title>
        <authorList>
            <person name="Lasker B.A."/>
            <person name="Bell M."/>
            <person name="Klenk H.P."/>
            <person name="Sproer C."/>
            <person name="Schumann C."/>
            <person name="Schumann P."/>
            <person name="Brown J.M."/>
        </authorList>
    </citation>
    <scope>NUCLEOTIDE SEQUENCE [LARGE SCALE GENOMIC DNA]</scope>
    <source>
        <strain evidence="2 3">W9851</strain>
    </source>
</reference>
<protein>
    <submittedName>
        <fullName evidence="2">Uncharacterized protein</fullName>
    </submittedName>
</protein>